<accession>A0AA39WN73</accession>
<feature type="region of interest" description="Disordered" evidence="1">
    <location>
        <begin position="138"/>
        <end position="159"/>
    </location>
</feature>
<evidence type="ECO:0000256" key="1">
    <source>
        <dbReference type="SAM" id="MobiDB-lite"/>
    </source>
</evidence>
<protein>
    <submittedName>
        <fullName evidence="2">Uncharacterized protein</fullName>
    </submittedName>
</protein>
<gene>
    <name evidence="2" type="ORF">B0T17DRAFT_509889</name>
</gene>
<feature type="compositionally biased region" description="Basic residues" evidence="1">
    <location>
        <begin position="149"/>
        <end position="159"/>
    </location>
</feature>
<organism evidence="2 3">
    <name type="scientific">Bombardia bombarda</name>
    <dbReference type="NCBI Taxonomy" id="252184"/>
    <lineage>
        <taxon>Eukaryota</taxon>
        <taxon>Fungi</taxon>
        <taxon>Dikarya</taxon>
        <taxon>Ascomycota</taxon>
        <taxon>Pezizomycotina</taxon>
        <taxon>Sordariomycetes</taxon>
        <taxon>Sordariomycetidae</taxon>
        <taxon>Sordariales</taxon>
        <taxon>Lasiosphaeriaceae</taxon>
        <taxon>Bombardia</taxon>
    </lineage>
</organism>
<dbReference type="Proteomes" id="UP001174934">
    <property type="component" value="Unassembled WGS sequence"/>
</dbReference>
<evidence type="ECO:0000313" key="2">
    <source>
        <dbReference type="EMBL" id="KAK0618345.1"/>
    </source>
</evidence>
<name>A0AA39WN73_9PEZI</name>
<proteinExistence type="predicted"/>
<comment type="caution">
    <text evidence="2">The sequence shown here is derived from an EMBL/GenBank/DDBJ whole genome shotgun (WGS) entry which is preliminary data.</text>
</comment>
<dbReference type="EMBL" id="JAULSR010000005">
    <property type="protein sequence ID" value="KAK0618345.1"/>
    <property type="molecule type" value="Genomic_DNA"/>
</dbReference>
<reference evidence="2" key="1">
    <citation type="submission" date="2023-06" db="EMBL/GenBank/DDBJ databases">
        <title>Genome-scale phylogeny and comparative genomics of the fungal order Sordariales.</title>
        <authorList>
            <consortium name="Lawrence Berkeley National Laboratory"/>
            <person name="Hensen N."/>
            <person name="Bonometti L."/>
            <person name="Westerberg I."/>
            <person name="Brannstrom I.O."/>
            <person name="Guillou S."/>
            <person name="Cros-Aarteil S."/>
            <person name="Calhoun S."/>
            <person name="Haridas S."/>
            <person name="Kuo A."/>
            <person name="Mondo S."/>
            <person name="Pangilinan J."/>
            <person name="Riley R."/>
            <person name="LaButti K."/>
            <person name="Andreopoulos B."/>
            <person name="Lipzen A."/>
            <person name="Chen C."/>
            <person name="Yanf M."/>
            <person name="Daum C."/>
            <person name="Ng V."/>
            <person name="Clum A."/>
            <person name="Steindorff A."/>
            <person name="Ohm R."/>
            <person name="Martin F."/>
            <person name="Silar P."/>
            <person name="Natvig D."/>
            <person name="Lalanne C."/>
            <person name="Gautier V."/>
            <person name="Ament-velasquez S.L."/>
            <person name="Kruys A."/>
            <person name="Hutchinson M.I."/>
            <person name="Powell A.J."/>
            <person name="Barry K."/>
            <person name="Miller A.N."/>
            <person name="Grigoriev I.V."/>
            <person name="Debuchy R."/>
            <person name="Gladieux P."/>
            <person name="Thoren M.H."/>
            <person name="Johannesson H."/>
        </authorList>
    </citation>
    <scope>NUCLEOTIDE SEQUENCE</scope>
    <source>
        <strain evidence="2">SMH3391-2</strain>
    </source>
</reference>
<dbReference type="AlphaFoldDB" id="A0AA39WN73"/>
<evidence type="ECO:0000313" key="3">
    <source>
        <dbReference type="Proteomes" id="UP001174934"/>
    </source>
</evidence>
<keyword evidence="3" id="KW-1185">Reference proteome</keyword>
<sequence length="159" mass="17948">MSRLPWDHHLEIVKRIRGCRTGKTAYSLTPRGECNWQSQDLATGHAFYVTSYKIAVERPKGLINQGQKTTYVTRKGAMWSAARTKGKKARQVSRRGLRGLRGCEVCDIFFSRTRRMSHFDVPWSIVAAAFLSAERALPGVPSGEGPTSRSRRPSRIQEL</sequence>